<name>A0ABM9AJK1_9GAMM</name>
<dbReference type="InterPro" id="IPR002123">
    <property type="entry name" value="Plipid/glycerol_acylTrfase"/>
</dbReference>
<dbReference type="Pfam" id="PF01553">
    <property type="entry name" value="Acyltransferase"/>
    <property type="match status" value="1"/>
</dbReference>
<evidence type="ECO:0000313" key="3">
    <source>
        <dbReference type="Proteomes" id="UP000838100"/>
    </source>
</evidence>
<dbReference type="Proteomes" id="UP000838100">
    <property type="component" value="Unassembled WGS sequence"/>
</dbReference>
<evidence type="ECO:0000313" key="2">
    <source>
        <dbReference type="EMBL" id="CAH0993427.1"/>
    </source>
</evidence>
<dbReference type="RefSeq" id="WP_237446106.1">
    <property type="nucleotide sequence ID" value="NZ_CAKLPX010000009.1"/>
</dbReference>
<feature type="domain" description="Phospholipid/glycerol acyltransferase" evidence="1">
    <location>
        <begin position="88"/>
        <end position="191"/>
    </location>
</feature>
<dbReference type="SUPFAM" id="SSF69593">
    <property type="entry name" value="Glycerol-3-phosphate (1)-acyltransferase"/>
    <property type="match status" value="1"/>
</dbReference>
<dbReference type="PANTHER" id="PTHR30068:SF3">
    <property type="entry name" value="PHOSPHOLIPID_GLYCEROL ACYLTRANSFERASE DOMAIN-CONTAINING PROTEIN"/>
    <property type="match status" value="1"/>
</dbReference>
<gene>
    <name evidence="2" type="ORF">SIN8267_03576</name>
</gene>
<organism evidence="2 3">
    <name type="scientific">Sinobacterium norvegicum</name>
    <dbReference type="NCBI Taxonomy" id="1641715"/>
    <lineage>
        <taxon>Bacteria</taxon>
        <taxon>Pseudomonadati</taxon>
        <taxon>Pseudomonadota</taxon>
        <taxon>Gammaproteobacteria</taxon>
        <taxon>Cellvibrionales</taxon>
        <taxon>Spongiibacteraceae</taxon>
        <taxon>Sinobacterium</taxon>
    </lineage>
</organism>
<dbReference type="PANTHER" id="PTHR30068">
    <property type="entry name" value="URONATE ISOMERASE"/>
    <property type="match status" value="1"/>
</dbReference>
<evidence type="ECO:0000259" key="1">
    <source>
        <dbReference type="Pfam" id="PF01553"/>
    </source>
</evidence>
<protein>
    <recommendedName>
        <fullName evidence="1">Phospholipid/glycerol acyltransferase domain-containing protein</fullName>
    </recommendedName>
</protein>
<reference evidence="2" key="1">
    <citation type="submission" date="2021-12" db="EMBL/GenBank/DDBJ databases">
        <authorList>
            <person name="Rodrigo-Torres L."/>
            <person name="Arahal R. D."/>
            <person name="Lucena T."/>
        </authorList>
    </citation>
    <scope>NUCLEOTIDE SEQUENCE</scope>
    <source>
        <strain evidence="2">CECT 8267</strain>
    </source>
</reference>
<comment type="caution">
    <text evidence="2">The sequence shown here is derived from an EMBL/GenBank/DDBJ whole genome shotgun (WGS) entry which is preliminary data.</text>
</comment>
<keyword evidence="3" id="KW-1185">Reference proteome</keyword>
<proteinExistence type="predicted"/>
<accession>A0ABM9AJK1</accession>
<sequence>MDKYRDIRPYRDEEVRDVLDGVLNNDELLTAIAKLKFPKAEQKLGWLIKPLVRWRLNSQLKSVNDVDSFQLVVKKYMEHMVKSTTTDFTISGLDKLDPNKRYCLLSNHRDIALDPAFVSYALWQEDSPTARIAIGDNLLTKEYVSALMRLNKSFIVNRSEKAPRKMLAAFKQLSEYIRYSITEEDSNVWIAHREGRAKNGWDATEPAIIKMLTISQNRKTQTFSDAVNELNIVPVSISYELDPLDAAKANELYTLDEEGAYQKAEQEDINSIAQGIAGQKGHVHVAFGEVVSGEYSGPELVAEEIDRQIVNNYVLHESNAIAYKLLHGHPPALNFGSATVPFSAEDMAAKESSFTARIKAMPEQHQEYALKMYSYCLERQIKKGADHV</sequence>
<dbReference type="EMBL" id="CAKLPX010000009">
    <property type="protein sequence ID" value="CAH0993427.1"/>
    <property type="molecule type" value="Genomic_DNA"/>
</dbReference>